<gene>
    <name evidence="1" type="ORF">MM213_19520</name>
</gene>
<evidence type="ECO:0000313" key="1">
    <source>
        <dbReference type="EMBL" id="MCH7415699.1"/>
    </source>
</evidence>
<sequence length="52" mass="6204">MKNTLSIFSFCPSDKYPSYLEQLEYILFFPSSNGWLEKKFQDFFQKNLLAAQ</sequence>
<reference evidence="1" key="1">
    <citation type="submission" date="2022-03" db="EMBL/GenBank/DDBJ databases">
        <title>De novo assembled genomes of Belliella spp. (Cyclobacteriaceae) strains.</title>
        <authorList>
            <person name="Szabo A."/>
            <person name="Korponai K."/>
            <person name="Felfoldi T."/>
        </authorList>
    </citation>
    <scope>NUCLEOTIDE SEQUENCE</scope>
    <source>
        <strain evidence="1">DSM 111903</strain>
    </source>
</reference>
<comment type="caution">
    <text evidence="1">The sequence shown here is derived from an EMBL/GenBank/DDBJ whole genome shotgun (WGS) entry which is preliminary data.</text>
</comment>
<evidence type="ECO:0000313" key="2">
    <source>
        <dbReference type="Proteomes" id="UP001165430"/>
    </source>
</evidence>
<accession>A0ABS9VGY0</accession>
<dbReference type="EMBL" id="JAKZGO010000028">
    <property type="protein sequence ID" value="MCH7415699.1"/>
    <property type="molecule type" value="Genomic_DNA"/>
</dbReference>
<dbReference type="RefSeq" id="WP_241414567.1">
    <property type="nucleotide sequence ID" value="NZ_JAKZGO010000028.1"/>
</dbReference>
<name>A0ABS9VGY0_9BACT</name>
<dbReference type="Proteomes" id="UP001165430">
    <property type="component" value="Unassembled WGS sequence"/>
</dbReference>
<protein>
    <submittedName>
        <fullName evidence="1">Uncharacterized protein</fullName>
    </submittedName>
</protein>
<organism evidence="1 2">
    <name type="scientific">Belliella alkalica</name>
    <dbReference type="NCBI Taxonomy" id="1730871"/>
    <lineage>
        <taxon>Bacteria</taxon>
        <taxon>Pseudomonadati</taxon>
        <taxon>Bacteroidota</taxon>
        <taxon>Cytophagia</taxon>
        <taxon>Cytophagales</taxon>
        <taxon>Cyclobacteriaceae</taxon>
        <taxon>Belliella</taxon>
    </lineage>
</organism>
<keyword evidence="2" id="KW-1185">Reference proteome</keyword>
<proteinExistence type="predicted"/>